<protein>
    <submittedName>
        <fullName evidence="3">ZP domain-containing protein</fullName>
    </submittedName>
</protein>
<evidence type="ECO:0000313" key="2">
    <source>
        <dbReference type="Proteomes" id="UP000046392"/>
    </source>
</evidence>
<evidence type="ECO:0000313" key="3">
    <source>
        <dbReference type="WBParaSite" id="SPAL_0001468400.1"/>
    </source>
</evidence>
<accession>A0A0N5C9V7</accession>
<dbReference type="WBParaSite" id="SPAL_0001468400.1">
    <property type="protein sequence ID" value="SPAL_0001468400.1"/>
    <property type="gene ID" value="SPAL_0001468400"/>
</dbReference>
<organism evidence="2 3">
    <name type="scientific">Strongyloides papillosus</name>
    <name type="common">Intestinal threadworm</name>
    <dbReference type="NCBI Taxonomy" id="174720"/>
    <lineage>
        <taxon>Eukaryota</taxon>
        <taxon>Metazoa</taxon>
        <taxon>Ecdysozoa</taxon>
        <taxon>Nematoda</taxon>
        <taxon>Chromadorea</taxon>
        <taxon>Rhabditida</taxon>
        <taxon>Tylenchina</taxon>
        <taxon>Panagrolaimomorpha</taxon>
        <taxon>Strongyloidoidea</taxon>
        <taxon>Strongyloididae</taxon>
        <taxon>Strongyloides</taxon>
    </lineage>
</organism>
<evidence type="ECO:0000256" key="1">
    <source>
        <dbReference type="SAM" id="MobiDB-lite"/>
    </source>
</evidence>
<sequence>MSDKTGDIKENLDSKVNEKEENRNIKNIQKNENYNRYQNNDTSLALRHHMKLFSSMYNGNDDLSLINTDSITDLFSMDDNYSKPTSTVCSSTSNIKATDDGLFLNDELNETITSSDNNLLTKIGNKSFLLEDSENSFLSTQKHYIDHLKTVNSFNVSTTGQTNGNEEIESKNNGISSQNRKAIDDLNIMIAMEYANNELPMTMANYRPGGCNQNEMINNFKKVDEYYNSNVCLSDRLSNFTGNGDTFSDSETNEEDKLVRWMENRELSAAKIGMILSFLDSPQCIPPNIELNPDTGMPLPQKRSSKNNHPIDNNTSEIGSQTDISLSGSFQHYHYPMKLGPNSQYSFSKNCKLNLDIPKTPEDEKKVFEVLIFDGKGVTREKFNVIYAGLPFKTICLGPSQSYNPFQNHAIESETGERYYIDSMDDSMFSGDVDISIDKNYNVNIKKACNCICRFHCSIYDSKIESEDYFYFLERSNVRIFNKERFDKILPGILDYAKLNNWNISMLKKYATVTISFVDSREPDCKDISRTGVDKDSLPCFHKGSYMEIIILPIIDIINEKYMEICSQSLCC</sequence>
<dbReference type="AlphaFoldDB" id="A0A0N5C9V7"/>
<dbReference type="Proteomes" id="UP000046392">
    <property type="component" value="Unplaced"/>
</dbReference>
<feature type="compositionally biased region" description="Basic and acidic residues" evidence="1">
    <location>
        <begin position="1"/>
        <end position="24"/>
    </location>
</feature>
<feature type="region of interest" description="Disordered" evidence="1">
    <location>
        <begin position="1"/>
        <end position="26"/>
    </location>
</feature>
<reference evidence="3" key="1">
    <citation type="submission" date="2017-02" db="UniProtKB">
        <authorList>
            <consortium name="WormBaseParasite"/>
        </authorList>
    </citation>
    <scope>IDENTIFICATION</scope>
</reference>
<keyword evidence="2" id="KW-1185">Reference proteome</keyword>
<proteinExistence type="predicted"/>
<name>A0A0N5C9V7_STREA</name>
<feature type="region of interest" description="Disordered" evidence="1">
    <location>
        <begin position="156"/>
        <end position="176"/>
    </location>
</feature>